<dbReference type="InterPro" id="IPR018081">
    <property type="entry name" value="Anaphylatoxin_comp_syst"/>
</dbReference>
<dbReference type="InterPro" id="IPR036595">
    <property type="entry name" value="A-macroglobulin_rcpt-bd_sf"/>
</dbReference>
<gene>
    <name evidence="9" type="ORF">QQF64_027430</name>
</gene>
<dbReference type="InterPro" id="IPR008993">
    <property type="entry name" value="TIMP-like_OB-fold"/>
</dbReference>
<dbReference type="SMART" id="SM01359">
    <property type="entry name" value="A2M_N_2"/>
    <property type="match status" value="1"/>
</dbReference>
<dbReference type="Proteomes" id="UP001558613">
    <property type="component" value="Unassembled WGS sequence"/>
</dbReference>
<dbReference type="SMART" id="SM01361">
    <property type="entry name" value="A2M_recep"/>
    <property type="match status" value="1"/>
</dbReference>
<name>A0ABR3NCB9_9TELE</name>
<dbReference type="Gene3D" id="2.20.130.20">
    <property type="match status" value="1"/>
</dbReference>
<dbReference type="Pfam" id="PF21549">
    <property type="entry name" value="PRDM2_PR"/>
    <property type="match status" value="1"/>
</dbReference>
<dbReference type="InterPro" id="IPR013783">
    <property type="entry name" value="Ig-like_fold"/>
</dbReference>
<dbReference type="Gene3D" id="1.20.91.20">
    <property type="entry name" value="Anaphylotoxins (complement system)"/>
    <property type="match status" value="1"/>
</dbReference>
<dbReference type="InterPro" id="IPR048843">
    <property type="entry name" value="C5_CUB"/>
</dbReference>
<keyword evidence="10" id="KW-1185">Reference proteome</keyword>
<keyword evidence="4" id="KW-0862">Zinc</keyword>
<dbReference type="Gene3D" id="2.170.270.10">
    <property type="entry name" value="SET domain"/>
    <property type="match status" value="1"/>
</dbReference>
<dbReference type="InterPro" id="IPR001134">
    <property type="entry name" value="Netrin_domain"/>
</dbReference>
<dbReference type="SMART" id="SM00355">
    <property type="entry name" value="ZnF_C2H2"/>
    <property type="match status" value="3"/>
</dbReference>
<keyword evidence="3" id="KW-1015">Disulfide bond</keyword>
<evidence type="ECO:0000256" key="3">
    <source>
        <dbReference type="ARBA" id="ARBA00023157"/>
    </source>
</evidence>
<dbReference type="PROSITE" id="PS50189">
    <property type="entry name" value="NTR"/>
    <property type="match status" value="1"/>
</dbReference>
<dbReference type="SUPFAM" id="SSF48239">
    <property type="entry name" value="Terpenoid cyclases/Protein prenyltransferases"/>
    <property type="match status" value="1"/>
</dbReference>
<dbReference type="InterPro" id="IPR044406">
    <property type="entry name" value="PRDM12_PR/SET"/>
</dbReference>
<keyword evidence="2" id="KW-0964">Secreted</keyword>
<dbReference type="InterPro" id="IPR050473">
    <property type="entry name" value="A2M/Complement_sys"/>
</dbReference>
<dbReference type="PROSITE" id="PS50157">
    <property type="entry name" value="ZINC_FINGER_C2H2_2"/>
    <property type="match status" value="3"/>
</dbReference>
<evidence type="ECO:0000259" key="6">
    <source>
        <dbReference type="PROSITE" id="PS50157"/>
    </source>
</evidence>
<dbReference type="Pfam" id="PF01759">
    <property type="entry name" value="NTR"/>
    <property type="match status" value="1"/>
</dbReference>
<feature type="non-terminal residue" evidence="9">
    <location>
        <position position="2006"/>
    </location>
</feature>
<feature type="domain" description="C2H2-type" evidence="6">
    <location>
        <begin position="275"/>
        <end position="302"/>
    </location>
</feature>
<dbReference type="Pfam" id="PF17789">
    <property type="entry name" value="MG4"/>
    <property type="match status" value="1"/>
</dbReference>
<reference evidence="9 10" key="1">
    <citation type="submission" date="2023-09" db="EMBL/GenBank/DDBJ databases">
        <authorList>
            <person name="Wang M."/>
        </authorList>
    </citation>
    <scope>NUCLEOTIDE SEQUENCE [LARGE SCALE GENOMIC DNA]</scope>
    <source>
        <strain evidence="9">GT-2023</strain>
        <tissue evidence="9">Liver</tissue>
    </source>
</reference>
<dbReference type="SUPFAM" id="SSF57667">
    <property type="entry name" value="beta-beta-alpha zinc fingers"/>
    <property type="match status" value="2"/>
</dbReference>
<evidence type="ECO:0000259" key="7">
    <source>
        <dbReference type="PROSITE" id="PS50189"/>
    </source>
</evidence>
<evidence type="ECO:0008006" key="11">
    <source>
        <dbReference type="Google" id="ProtNLM"/>
    </source>
</evidence>
<feature type="domain" description="C2H2-type" evidence="6">
    <location>
        <begin position="303"/>
        <end position="332"/>
    </location>
</feature>
<dbReference type="InterPro" id="IPR001599">
    <property type="entry name" value="Macroglobln_a2"/>
</dbReference>
<evidence type="ECO:0000259" key="5">
    <source>
        <dbReference type="PROSITE" id="PS01178"/>
    </source>
</evidence>
<organism evidence="9 10">
    <name type="scientific">Cirrhinus molitorella</name>
    <name type="common">mud carp</name>
    <dbReference type="NCBI Taxonomy" id="172907"/>
    <lineage>
        <taxon>Eukaryota</taxon>
        <taxon>Metazoa</taxon>
        <taxon>Chordata</taxon>
        <taxon>Craniata</taxon>
        <taxon>Vertebrata</taxon>
        <taxon>Euteleostomi</taxon>
        <taxon>Actinopterygii</taxon>
        <taxon>Neopterygii</taxon>
        <taxon>Teleostei</taxon>
        <taxon>Ostariophysi</taxon>
        <taxon>Cypriniformes</taxon>
        <taxon>Cyprinidae</taxon>
        <taxon>Labeoninae</taxon>
        <taxon>Labeonini</taxon>
        <taxon>Cirrhinus</taxon>
    </lineage>
</organism>
<dbReference type="Gene3D" id="2.60.40.10">
    <property type="entry name" value="Immunoglobulins"/>
    <property type="match status" value="2"/>
</dbReference>
<dbReference type="Pfam" id="PF21309">
    <property type="entry name" value="C5_CUB"/>
    <property type="match status" value="1"/>
</dbReference>
<dbReference type="Pfam" id="PF17791">
    <property type="entry name" value="MG3"/>
    <property type="match status" value="1"/>
</dbReference>
<feature type="domain" description="NTR" evidence="7">
    <location>
        <begin position="1905"/>
        <end position="2006"/>
    </location>
</feature>
<dbReference type="Pfam" id="PF00207">
    <property type="entry name" value="A2M"/>
    <property type="match status" value="1"/>
</dbReference>
<dbReference type="Gene3D" id="2.60.40.1940">
    <property type="match status" value="1"/>
</dbReference>
<dbReference type="InterPro" id="IPR041555">
    <property type="entry name" value="MG3"/>
</dbReference>
<dbReference type="PANTHER" id="PTHR11412:SF83">
    <property type="entry name" value="COMPLEMENT C5"/>
    <property type="match status" value="1"/>
</dbReference>
<feature type="domain" description="Anaphylatoxin-like" evidence="5">
    <location>
        <begin position="1062"/>
        <end position="1105"/>
    </location>
</feature>
<dbReference type="Gene3D" id="2.60.40.690">
    <property type="entry name" value="Alpha-macroglobulin, receptor-binding domain"/>
    <property type="match status" value="1"/>
</dbReference>
<dbReference type="PROSITE" id="PS01178">
    <property type="entry name" value="ANAPHYLATOXIN_2"/>
    <property type="match status" value="1"/>
</dbReference>
<dbReference type="EMBL" id="JAYMGO010000005">
    <property type="protein sequence ID" value="KAL1274616.1"/>
    <property type="molecule type" value="Genomic_DNA"/>
</dbReference>
<sequence length="2006" mass="224672">MGSVLPADALVLKAGFKQQTLALSDIITSDILHSFLYGRWRNVLGEHLFEEKTSTVSPKTAFTAEVLAQSFSGEVQKLSSLVLPSEVIIAQSSIPGEGLGIFSKTWIKAGTEMGPFTGRVISPEHVDLFKNNNLMWEVFNEDGTVRYFIDASQEDHRSWMTYIKCARNEQEQNLEVVQIGSSIFYKAVETIPPDQELLVWYGNSHNTFLGIPGVPGIEDEQQKIKKSDDFHLCDTSSTTALSTASRMRCVICHRGFNSRSNLRSHMRIHTLDKPFVCRFCNRRFSQSSTLRNHVRLHTGERPYKCHVCQSAYSQLAGLRAHQKSARHRPASTGAVVGLQAHSPPPPPPQLAQWVSKHSMMARLLLLLCILHFFVCFTVQESVYLITAPKLLRLDALENVVVQLFGYDQEMTVHLYLKNTLAPGSKEYASQSVKLNAANDYQAKATLRVMAKDFPKEDKHVYLQAISPAFTAHEKIPVTTVNGFLFIQTDKPLYTPEQEVQVRVYSLTEELRKSTRTVSLTFLDPNGIKVDMIDMTDINGAKPLLPPFKIPLKPNYGIWKIVATYADTFETSATAEFEVKEYVLPSILIHIEPEANYISEKNFESFQLKISAKYVHGAPVSSANIYLTFGYSSPEETVMIPSTFTFHELINGKTEDIYLDIKSALSSMPDGPQSLSAMKENTFLRVRVLLQESTGGISQEAVLSNVKFAESPYTLSLIATPPFIKPGLPYSIRVMVKDPLGKPAPGVSVKTSATITTADNGQDTLKFLGHQDTLTMPSRRDGIAYFTCNIPVNVRQAEFTFETEDPSWSQASLKLKAESYVSVNHRYLYLDLPESSVFEVGQYININVYFDFRDYLSLNTFSYQIISRGKVVQFKTVKWGGGKSQSLNIKITPDMVPSARVVVYYVLHGEEKAELVADSTWIDVKANCLNNLNVEISTPNSQKVYKPKDKLELTVSTTSREQSLVAFSAADTALYNLKSNDNNPLKKVLQHVERSDLGCGRGGGKNNADVFNRVGLMFITNANAKTSSAGGTCSDLVRPKRSTGSLKTKFEQKARTYRAFKYCCLSGTASNPTLETCAHRSNRMTYPKELTESHKKRCKQAFHECCLYAMDLRKENGDKIILSRAAINFLMDGIPSQIRSYFPESWLWEEHTSKDGSVSISKSIPDSLTSWELKAVGVFSEGICVSEEEIQVSQDISVNVPLPYSMVRGEQIELSGSVYNQHFSSSKFSVTLTASEGVCVFRGVQQGKHGKPHENRGEIKGRSVTLVKFYIMALEAGTHTLTFTLTTKWGTEIVVKKLKVVPEGIRKEIQSGGRIDPNGVFGTSMRKLEFKNVIPANIVPKSPVDRILTVNGEVLGELLSIINNPEGLKQLTNLPRGSAEVELMGLLPIYYVYHYLEKAEKWNILGKEAAASERELKRKMQAGITSIMSFKLKYEHAFSMWSNKDKSPSTWVTALMVKTLADMHEYVYLDPQVLTNTIQWLIKNCQNDDGSFSEKSKTNPLKLMGAGASVTEKTVYLTSFVMIGIKNAMKIPTANLHVFKIAMDRAAQYIISNSKKIESLYARAIASYALTLTDIHSMPAVDLYDKLKKQAQVKGNPATVRFWQESKPDKDLLKPSDVTAKTVETTVYILLSTLVRGDSAYAKPILNWLTQDQRYGGGVHSTQDSILTLEALTKYSILASHATLDMVVDIEYKTKGDIRRIRLTQQKPVHKPIEVTKNDDIIIKTAMSSGVSFATLRTVYYEMTESNTSCNFDISIDIHERVPNSDDPMLLSQRIVACAKYKPPENEFETESGIAVMEIHLPTGVSAVQEDLDMYQNGLESRISNYEITGDHVILQIDSIPSEELYCVGFRIQEDFETGMTRASVFSVYEFSNPENKCMKLYHKESRRLLRLCEGDQCQCMAAECCNFKSTIDPTITPEQRKIDMCKESVKYAFKVLIESFEAGGDFVTYKATVKSLLKKEQTDDLKTDSKIEFVKKATCSSTNFEAGKHYLIMTAESIKLQMGRGY</sequence>
<dbReference type="SUPFAM" id="SSF49410">
    <property type="entry name" value="Alpha-macroglobulin receptor domain"/>
    <property type="match status" value="1"/>
</dbReference>
<accession>A0ABR3NCB9</accession>
<protein>
    <recommendedName>
        <fullName evidence="11">Complement C5</fullName>
    </recommendedName>
</protein>
<dbReference type="Pfam" id="PF17790">
    <property type="entry name" value="MG1"/>
    <property type="match status" value="1"/>
</dbReference>
<dbReference type="InterPro" id="IPR000020">
    <property type="entry name" value="Anaphylatoxin/fibulin"/>
</dbReference>
<dbReference type="Gene3D" id="2.60.120.1540">
    <property type="match status" value="1"/>
</dbReference>
<dbReference type="InterPro" id="IPR041425">
    <property type="entry name" value="C3/4/5_MG1"/>
</dbReference>
<dbReference type="Pfam" id="PF01835">
    <property type="entry name" value="MG2"/>
    <property type="match status" value="1"/>
</dbReference>
<dbReference type="InterPro" id="IPR011625">
    <property type="entry name" value="A2M_N_BRD"/>
</dbReference>
<dbReference type="Pfam" id="PF07677">
    <property type="entry name" value="A2M_recep"/>
    <property type="match status" value="1"/>
</dbReference>
<dbReference type="InterPro" id="IPR009048">
    <property type="entry name" value="A-macroglobulin_rcpt-bd"/>
</dbReference>
<dbReference type="Pfam" id="PF07678">
    <property type="entry name" value="TED_complement"/>
    <property type="match status" value="1"/>
</dbReference>
<dbReference type="Pfam" id="PF00096">
    <property type="entry name" value="zf-C2H2"/>
    <property type="match status" value="2"/>
</dbReference>
<dbReference type="InterPro" id="IPR011626">
    <property type="entry name" value="Alpha-macroglobulin_TED"/>
</dbReference>
<dbReference type="SMART" id="SM00317">
    <property type="entry name" value="SET"/>
    <property type="match status" value="1"/>
</dbReference>
<dbReference type="InterPro" id="IPR018933">
    <property type="entry name" value="Netrin_module_non-TIMP"/>
</dbReference>
<dbReference type="Pfam" id="PF07703">
    <property type="entry name" value="A2M_BRD"/>
    <property type="match status" value="1"/>
</dbReference>
<evidence type="ECO:0000259" key="8">
    <source>
        <dbReference type="PROSITE" id="PS50280"/>
    </source>
</evidence>
<evidence type="ECO:0000256" key="2">
    <source>
        <dbReference type="ARBA" id="ARBA00022525"/>
    </source>
</evidence>
<proteinExistence type="predicted"/>
<dbReference type="Pfam" id="PF01821">
    <property type="entry name" value="ANATO"/>
    <property type="match status" value="1"/>
</dbReference>
<dbReference type="Gene3D" id="1.50.10.20">
    <property type="match status" value="1"/>
</dbReference>
<dbReference type="PROSITE" id="PS50280">
    <property type="entry name" value="SET"/>
    <property type="match status" value="1"/>
</dbReference>
<dbReference type="Gene3D" id="2.40.50.120">
    <property type="match status" value="1"/>
</dbReference>
<evidence type="ECO:0000256" key="4">
    <source>
        <dbReference type="PROSITE-ProRule" id="PRU00042"/>
    </source>
</evidence>
<evidence type="ECO:0000313" key="10">
    <source>
        <dbReference type="Proteomes" id="UP001558613"/>
    </source>
</evidence>
<comment type="subcellular location">
    <subcellularLocation>
        <location evidence="1">Secreted</location>
    </subcellularLocation>
</comment>
<dbReference type="SMART" id="SM01360">
    <property type="entry name" value="A2M"/>
    <property type="match status" value="1"/>
</dbReference>
<dbReference type="CDD" id="cd19196">
    <property type="entry name" value="PR-SET_PRDM12"/>
    <property type="match status" value="1"/>
</dbReference>
<dbReference type="Gene3D" id="2.60.40.1930">
    <property type="match status" value="3"/>
</dbReference>
<dbReference type="SUPFAM" id="SSF47686">
    <property type="entry name" value="Anaphylotoxins (complement system)"/>
    <property type="match status" value="1"/>
</dbReference>
<evidence type="ECO:0000256" key="1">
    <source>
        <dbReference type="ARBA" id="ARBA00004613"/>
    </source>
</evidence>
<dbReference type="InterPro" id="IPR036236">
    <property type="entry name" value="Znf_C2H2_sf"/>
</dbReference>
<dbReference type="InterPro" id="IPR013087">
    <property type="entry name" value="Znf_C2H2_type"/>
</dbReference>
<keyword evidence="4" id="KW-0863">Zinc-finger</keyword>
<comment type="caution">
    <text evidence="9">The sequence shown here is derived from an EMBL/GenBank/DDBJ whole genome shotgun (WGS) entry which is preliminary data.</text>
</comment>
<keyword evidence="4" id="KW-0479">Metal-binding</keyword>
<dbReference type="CDD" id="cd00017">
    <property type="entry name" value="ANATO"/>
    <property type="match status" value="1"/>
</dbReference>
<feature type="domain" description="SET" evidence="8">
    <location>
        <begin position="85"/>
        <end position="202"/>
    </location>
</feature>
<dbReference type="PROSITE" id="PS00028">
    <property type="entry name" value="ZINC_FINGER_C2H2_1"/>
    <property type="match status" value="3"/>
</dbReference>
<dbReference type="Gene3D" id="6.20.50.160">
    <property type="match status" value="1"/>
</dbReference>
<dbReference type="InterPro" id="IPR008930">
    <property type="entry name" value="Terpenoid_cyclase/PrenylTrfase"/>
</dbReference>
<dbReference type="InterPro" id="IPR046341">
    <property type="entry name" value="SET_dom_sf"/>
</dbReference>
<dbReference type="PANTHER" id="PTHR11412">
    <property type="entry name" value="MACROGLOBULIN / COMPLEMENT"/>
    <property type="match status" value="1"/>
</dbReference>
<dbReference type="InterPro" id="IPR001214">
    <property type="entry name" value="SET_dom"/>
</dbReference>
<dbReference type="SUPFAM" id="SSF82199">
    <property type="entry name" value="SET domain"/>
    <property type="match status" value="1"/>
</dbReference>
<dbReference type="Gene3D" id="3.30.160.60">
    <property type="entry name" value="Classic Zinc Finger"/>
    <property type="match status" value="3"/>
</dbReference>
<evidence type="ECO:0000313" key="9">
    <source>
        <dbReference type="EMBL" id="KAL1274616.1"/>
    </source>
</evidence>
<feature type="domain" description="C2H2-type" evidence="6">
    <location>
        <begin position="247"/>
        <end position="274"/>
    </location>
</feature>
<dbReference type="InterPro" id="IPR040839">
    <property type="entry name" value="MG4"/>
</dbReference>
<dbReference type="SUPFAM" id="SSF50242">
    <property type="entry name" value="TIMP-like"/>
    <property type="match status" value="1"/>
</dbReference>
<dbReference type="InterPro" id="IPR002890">
    <property type="entry name" value="MG2"/>
</dbReference>